<comment type="caution">
    <text evidence="2">The sequence shown here is derived from an EMBL/GenBank/DDBJ whole genome shotgun (WGS) entry which is preliminary data.</text>
</comment>
<dbReference type="Gene3D" id="1.50.10.10">
    <property type="match status" value="1"/>
</dbReference>
<evidence type="ECO:0000313" key="2">
    <source>
        <dbReference type="EMBL" id="KAA6439746.1"/>
    </source>
</evidence>
<dbReference type="InterPro" id="IPR008928">
    <property type="entry name" value="6-hairpin_glycosidase_sf"/>
</dbReference>
<dbReference type="InterPro" id="IPR012341">
    <property type="entry name" value="6hp_glycosidase-like_sf"/>
</dbReference>
<dbReference type="SUPFAM" id="SSF48208">
    <property type="entry name" value="Six-hairpin glycosidases"/>
    <property type="match status" value="1"/>
</dbReference>
<name>A0A5M8QYK3_9BACT</name>
<dbReference type="OrthoDB" id="2490189at2"/>
<protein>
    <submittedName>
        <fullName evidence="2">Six-hairpin glycosidase-like protein</fullName>
    </submittedName>
</protein>
<dbReference type="GO" id="GO:0016798">
    <property type="term" value="F:hydrolase activity, acting on glycosyl bonds"/>
    <property type="evidence" value="ECO:0007669"/>
    <property type="project" value="UniProtKB-KW"/>
</dbReference>
<keyword evidence="1" id="KW-0732">Signal</keyword>
<reference evidence="2 3" key="1">
    <citation type="submission" date="2019-05" db="EMBL/GenBank/DDBJ databases">
        <authorList>
            <person name="Qu J.-H."/>
        </authorList>
    </citation>
    <scope>NUCLEOTIDE SEQUENCE [LARGE SCALE GENOMIC DNA]</scope>
    <source>
        <strain evidence="2 3">NS28</strain>
    </source>
</reference>
<dbReference type="Proteomes" id="UP000323994">
    <property type="component" value="Unassembled WGS sequence"/>
</dbReference>
<sequence>MINSIRSIAIVFVAHILSPSGFAQSLPASDFWKIAADGGIVWNVSSEQRLAHGDNIEMSGSNVSGIIHYTINKKRQLTLKRDIIFPQLRTYDRTNGVSWQKYRAYLRQTYGSEIEPSIADGQKTIVFEEVDSIGIEGKLIIYHTPVNDIRLTRTLFPSMTERLFVEQWTLTNVGKNSKQLRTGNTTYKTTLDGYKGAYHIHVYSDAGGQIDLAANESYSFGLYFAAAIDNESAEGFNYKKAALERNEFLRSMRQNLVLETGNHVLDRLFYFSKIRAAESIFNSKMGLVHSPGGGNYYLGVWANDQVEYSGPFFPLLGYEKGIVAARNAYRKFLQNIPSASNPIPYSFEIEGDIQSSNKDRGDAAMIAYGTSLYLLRTGDREAAKELWPLVEWSLAYCHSKLNEHGVVRSQTDEMEGRIPTGDANLATSSLYYGGLKYGSVLAKELGYKSLSKQYEQHRRDLEKSIESHFGHHIEGLDTYRYYEGSERLRHWICLPLAMGINTRAEATATALLDKLWTENGILVELNPDKKGQDVFWDRGTLYMFRGLFKAGFLDKSLEKLVSFSQKRLLGDHVPYAVEAYPENDMRHLSAESALYCRIFLEGLLGLEQTGFCSFSITPQLSQHLPKLTLRNLHLGDLIVSIQLELTGDNKVITKIYKGEKLIVNTIGKNHNRVAFLLR</sequence>
<evidence type="ECO:0000313" key="3">
    <source>
        <dbReference type="Proteomes" id="UP000323994"/>
    </source>
</evidence>
<gene>
    <name evidence="2" type="ORF">FEM33_10720</name>
</gene>
<feature type="chain" id="PRO_5024297310" evidence="1">
    <location>
        <begin position="24"/>
        <end position="678"/>
    </location>
</feature>
<keyword evidence="2" id="KW-0326">Glycosidase</keyword>
<evidence type="ECO:0000256" key="1">
    <source>
        <dbReference type="SAM" id="SignalP"/>
    </source>
</evidence>
<feature type="signal peptide" evidence="1">
    <location>
        <begin position="1"/>
        <end position="23"/>
    </location>
</feature>
<dbReference type="GO" id="GO:0005975">
    <property type="term" value="P:carbohydrate metabolic process"/>
    <property type="evidence" value="ECO:0007669"/>
    <property type="project" value="InterPro"/>
</dbReference>
<dbReference type="RefSeq" id="WP_138279461.1">
    <property type="nucleotide sequence ID" value="NZ_VBSN01000032.1"/>
</dbReference>
<dbReference type="EMBL" id="VBSN01000032">
    <property type="protein sequence ID" value="KAA6439746.1"/>
    <property type="molecule type" value="Genomic_DNA"/>
</dbReference>
<proteinExistence type="predicted"/>
<dbReference type="AlphaFoldDB" id="A0A5M8QYK3"/>
<organism evidence="2 3">
    <name type="scientific">Dyadobacter flavalbus</name>
    <dbReference type="NCBI Taxonomy" id="2579942"/>
    <lineage>
        <taxon>Bacteria</taxon>
        <taxon>Pseudomonadati</taxon>
        <taxon>Bacteroidota</taxon>
        <taxon>Cytophagia</taxon>
        <taxon>Cytophagales</taxon>
        <taxon>Spirosomataceae</taxon>
        <taxon>Dyadobacter</taxon>
    </lineage>
</organism>
<accession>A0A5M8QYK3</accession>
<keyword evidence="3" id="KW-1185">Reference proteome</keyword>
<keyword evidence="2" id="KW-0378">Hydrolase</keyword>